<sequence>MQSDLPPELIHQIFDDLDSVADIRRLRLVSHMFKEIANEYMKIRHIEAYLRRTDVEMMADITERNPRIAERITSFDFHTGLLLPARDRAHWDEMRRLTILDEAITRCELSGQDIWTRRSRRTLMTKRFIAKSERDRTTVLNREMTRFNETELHVAYDWYRDEVQDQTALLTDGTLQDSMIRLFRACEIY</sequence>
<dbReference type="SMART" id="SM00256">
    <property type="entry name" value="FBOX"/>
    <property type="match status" value="1"/>
</dbReference>
<dbReference type="InterPro" id="IPR036047">
    <property type="entry name" value="F-box-like_dom_sf"/>
</dbReference>
<evidence type="ECO:0000313" key="3">
    <source>
        <dbReference type="Proteomes" id="UP000033647"/>
    </source>
</evidence>
<reference evidence="2 3" key="1">
    <citation type="submission" date="2015-03" db="EMBL/GenBank/DDBJ databases">
        <title>RNA-seq based gene annotation and comparative genomics of four Zymoseptoria species reveal species-specific pathogenicity related genes and transposable element activity.</title>
        <authorList>
            <person name="Grandaubert J."/>
            <person name="Bhattacharyya A."/>
            <person name="Stukenbrock E.H."/>
        </authorList>
    </citation>
    <scope>NUCLEOTIDE SEQUENCE [LARGE SCALE GENOMIC DNA]</scope>
    <source>
        <strain evidence="2 3">Zb18110</strain>
    </source>
</reference>
<gene>
    <name evidence="2" type="ORF">TI39_contig67g00005</name>
</gene>
<evidence type="ECO:0000313" key="2">
    <source>
        <dbReference type="EMBL" id="KJY02306.1"/>
    </source>
</evidence>
<dbReference type="Pfam" id="PF12937">
    <property type="entry name" value="F-box-like"/>
    <property type="match status" value="1"/>
</dbReference>
<evidence type="ECO:0000259" key="1">
    <source>
        <dbReference type="PROSITE" id="PS50181"/>
    </source>
</evidence>
<organism evidence="2 3">
    <name type="scientific">Zymoseptoria brevis</name>
    <dbReference type="NCBI Taxonomy" id="1047168"/>
    <lineage>
        <taxon>Eukaryota</taxon>
        <taxon>Fungi</taxon>
        <taxon>Dikarya</taxon>
        <taxon>Ascomycota</taxon>
        <taxon>Pezizomycotina</taxon>
        <taxon>Dothideomycetes</taxon>
        <taxon>Dothideomycetidae</taxon>
        <taxon>Mycosphaerellales</taxon>
        <taxon>Mycosphaerellaceae</taxon>
        <taxon>Zymoseptoria</taxon>
    </lineage>
</organism>
<dbReference type="SUPFAM" id="SSF81383">
    <property type="entry name" value="F-box domain"/>
    <property type="match status" value="1"/>
</dbReference>
<dbReference type="PROSITE" id="PS50181">
    <property type="entry name" value="FBOX"/>
    <property type="match status" value="1"/>
</dbReference>
<dbReference type="Proteomes" id="UP000033647">
    <property type="component" value="Unassembled WGS sequence"/>
</dbReference>
<dbReference type="AlphaFoldDB" id="A0A0F4H1B5"/>
<proteinExistence type="predicted"/>
<name>A0A0F4H1B5_9PEZI</name>
<keyword evidence="3" id="KW-1185">Reference proteome</keyword>
<protein>
    <recommendedName>
        <fullName evidence="1">F-box domain-containing protein</fullName>
    </recommendedName>
</protein>
<comment type="caution">
    <text evidence="2">The sequence shown here is derived from an EMBL/GenBank/DDBJ whole genome shotgun (WGS) entry which is preliminary data.</text>
</comment>
<dbReference type="EMBL" id="LAFY01000064">
    <property type="protein sequence ID" value="KJY02306.1"/>
    <property type="molecule type" value="Genomic_DNA"/>
</dbReference>
<feature type="domain" description="F-box" evidence="1">
    <location>
        <begin position="1"/>
        <end position="46"/>
    </location>
</feature>
<accession>A0A0F4H1B5</accession>
<dbReference type="InterPro" id="IPR001810">
    <property type="entry name" value="F-box_dom"/>
</dbReference>
<dbReference type="CDD" id="cd09917">
    <property type="entry name" value="F-box_SF"/>
    <property type="match status" value="1"/>
</dbReference>